<accession>A0ABU9APU6</accession>
<proteinExistence type="inferred from homology"/>
<evidence type="ECO:0000256" key="4">
    <source>
        <dbReference type="ARBA" id="ARBA00023235"/>
    </source>
</evidence>
<dbReference type="Proteomes" id="UP001371305">
    <property type="component" value="Unassembled WGS sequence"/>
</dbReference>
<dbReference type="InterPro" id="IPR044666">
    <property type="entry name" value="Cyclophilin_A-like"/>
</dbReference>
<comment type="caution">
    <text evidence="6">The sequence shown here is derived from an EMBL/GenBank/DDBJ whole genome shotgun (WGS) entry which is preliminary data.</text>
</comment>
<keyword evidence="3" id="KW-0697">Rotamase</keyword>
<dbReference type="CDD" id="cd00317">
    <property type="entry name" value="cyclophilin"/>
    <property type="match status" value="1"/>
</dbReference>
<organism evidence="6 7">
    <name type="scientific">Luteolibacter soli</name>
    <dbReference type="NCBI Taxonomy" id="3135280"/>
    <lineage>
        <taxon>Bacteria</taxon>
        <taxon>Pseudomonadati</taxon>
        <taxon>Verrucomicrobiota</taxon>
        <taxon>Verrucomicrobiia</taxon>
        <taxon>Verrucomicrobiales</taxon>
        <taxon>Verrucomicrobiaceae</taxon>
        <taxon>Luteolibacter</taxon>
    </lineage>
</organism>
<name>A0ABU9APU6_9BACT</name>
<dbReference type="PROSITE" id="PS50072">
    <property type="entry name" value="CSA_PPIASE_2"/>
    <property type="match status" value="1"/>
</dbReference>
<dbReference type="EC" id="5.2.1.8" evidence="2"/>
<evidence type="ECO:0000256" key="3">
    <source>
        <dbReference type="ARBA" id="ARBA00023110"/>
    </source>
</evidence>
<dbReference type="PANTHER" id="PTHR45625:SF4">
    <property type="entry name" value="PEPTIDYLPROLYL ISOMERASE DOMAIN AND WD REPEAT-CONTAINING PROTEIN 1"/>
    <property type="match status" value="1"/>
</dbReference>
<dbReference type="Pfam" id="PF00160">
    <property type="entry name" value="Pro_isomerase"/>
    <property type="match status" value="1"/>
</dbReference>
<feature type="domain" description="PPIase cyclophilin-type" evidence="5">
    <location>
        <begin position="28"/>
        <end position="162"/>
    </location>
</feature>
<dbReference type="GO" id="GO:0003755">
    <property type="term" value="F:peptidyl-prolyl cis-trans isomerase activity"/>
    <property type="evidence" value="ECO:0007669"/>
    <property type="project" value="UniProtKB-EC"/>
</dbReference>
<dbReference type="PROSITE" id="PS00170">
    <property type="entry name" value="CSA_PPIASE_1"/>
    <property type="match status" value="1"/>
</dbReference>
<dbReference type="EMBL" id="JBBUKT010000001">
    <property type="protein sequence ID" value="MEK7949736.1"/>
    <property type="molecule type" value="Genomic_DNA"/>
</dbReference>
<protein>
    <recommendedName>
        <fullName evidence="2">peptidylprolyl isomerase</fullName>
        <ecNumber evidence="2">5.2.1.8</ecNumber>
    </recommendedName>
</protein>
<dbReference type="InterPro" id="IPR002130">
    <property type="entry name" value="Cyclophilin-type_PPIase_dom"/>
</dbReference>
<dbReference type="SUPFAM" id="SSF50891">
    <property type="entry name" value="Cyclophilin-like"/>
    <property type="match status" value="1"/>
</dbReference>
<keyword evidence="4 6" id="KW-0413">Isomerase</keyword>
<gene>
    <name evidence="6" type="ORF">WKV53_04495</name>
</gene>
<dbReference type="PANTHER" id="PTHR45625">
    <property type="entry name" value="PEPTIDYL-PROLYL CIS-TRANS ISOMERASE-RELATED"/>
    <property type="match status" value="1"/>
</dbReference>
<dbReference type="Gene3D" id="2.40.100.10">
    <property type="entry name" value="Cyclophilin-like"/>
    <property type="match status" value="1"/>
</dbReference>
<evidence type="ECO:0000256" key="1">
    <source>
        <dbReference type="ARBA" id="ARBA00007365"/>
    </source>
</evidence>
<reference evidence="6 7" key="1">
    <citation type="submission" date="2024-04" db="EMBL/GenBank/DDBJ databases">
        <title>Luteolibacter sp. isolated from soil.</title>
        <authorList>
            <person name="An J."/>
        </authorList>
    </citation>
    <scope>NUCLEOTIDE SEQUENCE [LARGE SCALE GENOMIC DNA]</scope>
    <source>
        <strain evidence="6 7">Y139</strain>
    </source>
</reference>
<dbReference type="PRINTS" id="PR00153">
    <property type="entry name" value="CSAPPISMRASE"/>
</dbReference>
<evidence type="ECO:0000256" key="2">
    <source>
        <dbReference type="ARBA" id="ARBA00013194"/>
    </source>
</evidence>
<dbReference type="InterPro" id="IPR020892">
    <property type="entry name" value="Cyclophilin-type_PPIase_CS"/>
</dbReference>
<comment type="similarity">
    <text evidence="1">Belongs to the cyclophilin-type PPIase family.</text>
</comment>
<dbReference type="InterPro" id="IPR029000">
    <property type="entry name" value="Cyclophilin-like_dom_sf"/>
</dbReference>
<sequence>MGFSAVALLLSARADEPLPDGLYAEVTTPRGVVVAELHFKRVPMTVANYVGLAEGALGPKKGTPFFDGLTFHRVVEDFVAQGGDPTATGDGDAGYLFPDEITPALSHDRAGVVQMANDGPDTNGSQWCFMLREVHRLDFLHSVFGHVVRGLEVLPKIEQGDTMKVKILRVGGEADAFRVSEESFGKMTAAAKRYNGPREPGPDAPFDDPDKILPTDWDRAKAFNFKLANFERFTGLKLRARVLAKTPTGGVDGYLLETATRLGVEKDGVLAVYCADSDRWHLKVGEAFQPVLADEAAFMAEAGKRTEAAVEYARRHLPDGPQALAANQRIKLSVDSVIDGLIRRMEPPEH</sequence>
<evidence type="ECO:0000259" key="5">
    <source>
        <dbReference type="PROSITE" id="PS50072"/>
    </source>
</evidence>
<evidence type="ECO:0000313" key="7">
    <source>
        <dbReference type="Proteomes" id="UP001371305"/>
    </source>
</evidence>
<evidence type="ECO:0000313" key="6">
    <source>
        <dbReference type="EMBL" id="MEK7949736.1"/>
    </source>
</evidence>
<keyword evidence="7" id="KW-1185">Reference proteome</keyword>